<evidence type="ECO:0000256" key="1">
    <source>
        <dbReference type="ARBA" id="ARBA00009075"/>
    </source>
</evidence>
<accession>A0A510X8D1</accession>
<dbReference type="AlphaFoldDB" id="A0A510X8D1"/>
<dbReference type="EMBL" id="BJUK01000020">
    <property type="protein sequence ID" value="GEK47696.1"/>
    <property type="molecule type" value="Genomic_DNA"/>
</dbReference>
<evidence type="ECO:0000256" key="4">
    <source>
        <dbReference type="SAM" id="SignalP"/>
    </source>
</evidence>
<dbReference type="GO" id="GO:0016020">
    <property type="term" value="C:membrane"/>
    <property type="evidence" value="ECO:0007669"/>
    <property type="project" value="InterPro"/>
</dbReference>
<evidence type="ECO:0000313" key="5">
    <source>
        <dbReference type="EMBL" id="GEK47696.1"/>
    </source>
</evidence>
<dbReference type="PANTHER" id="PTHR34596:SF2">
    <property type="entry name" value="CHITOPORIN"/>
    <property type="match status" value="1"/>
</dbReference>
<comment type="caution">
    <text evidence="5">The sequence shown here is derived from an EMBL/GenBank/DDBJ whole genome shotgun (WGS) entry which is preliminary data.</text>
</comment>
<reference evidence="5 6" key="1">
    <citation type="submission" date="2019-07" db="EMBL/GenBank/DDBJ databases">
        <title>Whole genome shotgun sequence of Halomonas pacifica NBRC 102220.</title>
        <authorList>
            <person name="Hosoyama A."/>
            <person name="Uohara A."/>
            <person name="Ohji S."/>
            <person name="Ichikawa N."/>
        </authorList>
    </citation>
    <scope>NUCLEOTIDE SEQUENCE [LARGE SCALE GENOMIC DNA]</scope>
    <source>
        <strain evidence="5 6">NBRC 102220</strain>
    </source>
</reference>
<keyword evidence="6" id="KW-1185">Reference proteome</keyword>
<dbReference type="InterPro" id="IPR023614">
    <property type="entry name" value="Porin_dom_sf"/>
</dbReference>
<dbReference type="GO" id="GO:0015288">
    <property type="term" value="F:porin activity"/>
    <property type="evidence" value="ECO:0007669"/>
    <property type="project" value="TreeGrafter"/>
</dbReference>
<dbReference type="Pfam" id="PF03573">
    <property type="entry name" value="OprD"/>
    <property type="match status" value="1"/>
</dbReference>
<organism evidence="5 6">
    <name type="scientific">Bisbaumannia pacifica</name>
    <dbReference type="NCBI Taxonomy" id="77098"/>
    <lineage>
        <taxon>Bacteria</taxon>
        <taxon>Pseudomonadati</taxon>
        <taxon>Pseudomonadota</taxon>
        <taxon>Gammaproteobacteria</taxon>
        <taxon>Oceanospirillales</taxon>
        <taxon>Halomonadaceae</taxon>
        <taxon>Bisbaumannia</taxon>
    </lineage>
</organism>
<comment type="similarity">
    <text evidence="1">Belongs to the outer membrane porin (Opr) (TC 1.B.25) family.</text>
</comment>
<dbReference type="InterPro" id="IPR005318">
    <property type="entry name" value="OM_porin_bac"/>
</dbReference>
<feature type="signal peptide" evidence="4">
    <location>
        <begin position="1"/>
        <end position="23"/>
    </location>
</feature>
<evidence type="ECO:0000313" key="6">
    <source>
        <dbReference type="Proteomes" id="UP000321275"/>
    </source>
</evidence>
<dbReference type="PANTHER" id="PTHR34596">
    <property type="entry name" value="CHITOPORIN"/>
    <property type="match status" value="1"/>
</dbReference>
<keyword evidence="2" id="KW-0813">Transport</keyword>
<dbReference type="SUPFAM" id="SSF56935">
    <property type="entry name" value="Porins"/>
    <property type="match status" value="1"/>
</dbReference>
<proteinExistence type="inferred from homology"/>
<sequence>MTTRLTSRLALCLVPTLALSAQASPSPDEASASLQYRNYYWDENPRDGVGPTRDEWVHGLLLELDSGEIHDTFGVELGLGAADALSVGSGADNITNLRPGDSVQDPHGIAKVTRAYLRAEFGNDHHRLRLGAGKQTRRHRLYADNTNRILPAASLGYDLTYEVGDLELYLSRIERFSRRDDSGWGDRLSTFDGREIDAVNLAGVDYALPADLRLEAEYLESDDYLRQGLVRLSHQARLGEDLTLHSQVAHGRQDDAGEHFETQGIPGLYPAADGHDARYNEFGLRLTHRDKYLGLAHTRVWGGNYDRLLFADDHGHWDSAANNFYRFGLEGEAMWKVSTGLGFADLGLPGLRWDGHYAVSDEATGFSDFSRREWQSVLQYRFAGALDGLSLAWLYVNHDTDGEPAAVDGKAPTFGPAGLITHEANRLYLTYRYAF</sequence>
<evidence type="ECO:0000256" key="3">
    <source>
        <dbReference type="ARBA" id="ARBA00022729"/>
    </source>
</evidence>
<gene>
    <name evidence="5" type="primary">opdO</name>
    <name evidence="5" type="ORF">HPA02_19790</name>
</gene>
<keyword evidence="3 4" id="KW-0732">Signal</keyword>
<dbReference type="Proteomes" id="UP000321275">
    <property type="component" value="Unassembled WGS sequence"/>
</dbReference>
<name>A0A510X8D1_9GAMM</name>
<evidence type="ECO:0000256" key="2">
    <source>
        <dbReference type="ARBA" id="ARBA00022448"/>
    </source>
</evidence>
<dbReference type="RefSeq" id="WP_186809966.1">
    <property type="nucleotide sequence ID" value="NZ_BJUK01000020.1"/>
</dbReference>
<protein>
    <submittedName>
        <fullName evidence="5">Pyroglutatmate porin</fullName>
    </submittedName>
</protein>
<dbReference type="Gene3D" id="2.40.160.10">
    <property type="entry name" value="Porin"/>
    <property type="match status" value="1"/>
</dbReference>
<feature type="chain" id="PRO_5021951886" evidence="4">
    <location>
        <begin position="24"/>
        <end position="435"/>
    </location>
</feature>